<evidence type="ECO:0000313" key="6">
    <source>
        <dbReference type="Proteomes" id="UP001291912"/>
    </source>
</evidence>
<dbReference type="PANTHER" id="PTHR43537:SF5">
    <property type="entry name" value="UXU OPERON TRANSCRIPTIONAL REGULATOR"/>
    <property type="match status" value="1"/>
</dbReference>
<gene>
    <name evidence="5" type="ORF">R2Q92_02430</name>
</gene>
<dbReference type="PRINTS" id="PR00035">
    <property type="entry name" value="HTHGNTR"/>
</dbReference>
<dbReference type="Pfam" id="PF00392">
    <property type="entry name" value="GntR"/>
    <property type="match status" value="1"/>
</dbReference>
<dbReference type="InterPro" id="IPR036390">
    <property type="entry name" value="WH_DNA-bd_sf"/>
</dbReference>
<dbReference type="InterPro" id="IPR011711">
    <property type="entry name" value="GntR_C"/>
</dbReference>
<evidence type="ECO:0000259" key="4">
    <source>
        <dbReference type="PROSITE" id="PS50949"/>
    </source>
</evidence>
<keyword evidence="2" id="KW-0238">DNA-binding</keyword>
<dbReference type="CDD" id="cd07377">
    <property type="entry name" value="WHTH_GntR"/>
    <property type="match status" value="1"/>
</dbReference>
<comment type="caution">
    <text evidence="5">The sequence shown here is derived from an EMBL/GenBank/DDBJ whole genome shotgun (WGS) entry which is preliminary data.</text>
</comment>
<keyword evidence="1" id="KW-0805">Transcription regulation</keyword>
<dbReference type="InterPro" id="IPR000485">
    <property type="entry name" value="AsnC-type_HTH_dom"/>
</dbReference>
<dbReference type="Gene3D" id="1.10.10.10">
    <property type="entry name" value="Winged helix-like DNA-binding domain superfamily/Winged helix DNA-binding domain"/>
    <property type="match status" value="1"/>
</dbReference>
<dbReference type="InterPro" id="IPR036388">
    <property type="entry name" value="WH-like_DNA-bd_sf"/>
</dbReference>
<evidence type="ECO:0000313" key="5">
    <source>
        <dbReference type="EMBL" id="MDZ8160676.1"/>
    </source>
</evidence>
<dbReference type="Proteomes" id="UP001291912">
    <property type="component" value="Unassembled WGS sequence"/>
</dbReference>
<accession>A0ABU5N3M7</accession>
<dbReference type="PANTHER" id="PTHR43537">
    <property type="entry name" value="TRANSCRIPTIONAL REGULATOR, GNTR FAMILY"/>
    <property type="match status" value="1"/>
</dbReference>
<dbReference type="RefSeq" id="WP_194423369.1">
    <property type="nucleotide sequence ID" value="NZ_BAAAPT010000001.1"/>
</dbReference>
<dbReference type="PROSITE" id="PS50949">
    <property type="entry name" value="HTH_GNTR"/>
    <property type="match status" value="1"/>
</dbReference>
<dbReference type="EMBL" id="JAWJYN010000001">
    <property type="protein sequence ID" value="MDZ8160676.1"/>
    <property type="molecule type" value="Genomic_DNA"/>
</dbReference>
<protein>
    <submittedName>
        <fullName evidence="5">GntR family transcriptional regulator</fullName>
    </submittedName>
</protein>
<dbReference type="SUPFAM" id="SSF46785">
    <property type="entry name" value="Winged helix' DNA-binding domain"/>
    <property type="match status" value="1"/>
</dbReference>
<keyword evidence="3" id="KW-0804">Transcription</keyword>
<sequence>MSAPLEPFDPRGTVLGDEVYARLGEAIIDGSLAAGERLRDHDLAHRLGVSRTPVREALQRLERVGLVEVAPNRYTRVSIPTQKSREDVREFLVLAASNAARYAIRRGTQEELTMAVELADAVVEASAADDYQGIVETSSRLFAHLMFTAGNTTVLTVMKEAQPAIRRYTSQWRPFFTDPTERTGKYRSVRDALADRDDARAEQGVRAVYGLD</sequence>
<dbReference type="PRINTS" id="PR00033">
    <property type="entry name" value="HTHASNC"/>
</dbReference>
<name>A0ABU5N3M7_9MICO</name>
<dbReference type="SUPFAM" id="SSF48008">
    <property type="entry name" value="GntR ligand-binding domain-like"/>
    <property type="match status" value="1"/>
</dbReference>
<organism evidence="5 6">
    <name type="scientific">Microbacterium aquimaris</name>
    <dbReference type="NCBI Taxonomy" id="459816"/>
    <lineage>
        <taxon>Bacteria</taxon>
        <taxon>Bacillati</taxon>
        <taxon>Actinomycetota</taxon>
        <taxon>Actinomycetes</taxon>
        <taxon>Micrococcales</taxon>
        <taxon>Microbacteriaceae</taxon>
        <taxon>Microbacterium</taxon>
    </lineage>
</organism>
<dbReference type="InterPro" id="IPR000524">
    <property type="entry name" value="Tscrpt_reg_HTH_GntR"/>
</dbReference>
<dbReference type="SMART" id="SM00345">
    <property type="entry name" value="HTH_GNTR"/>
    <property type="match status" value="1"/>
</dbReference>
<feature type="domain" description="HTH gntR-type" evidence="4">
    <location>
        <begin position="13"/>
        <end position="80"/>
    </location>
</feature>
<dbReference type="Gene3D" id="1.20.120.530">
    <property type="entry name" value="GntR ligand-binding domain-like"/>
    <property type="match status" value="1"/>
</dbReference>
<dbReference type="Pfam" id="PF07729">
    <property type="entry name" value="FCD"/>
    <property type="match status" value="1"/>
</dbReference>
<evidence type="ECO:0000256" key="3">
    <source>
        <dbReference type="ARBA" id="ARBA00023163"/>
    </source>
</evidence>
<dbReference type="InterPro" id="IPR008920">
    <property type="entry name" value="TF_FadR/GntR_C"/>
</dbReference>
<evidence type="ECO:0000256" key="1">
    <source>
        <dbReference type="ARBA" id="ARBA00023015"/>
    </source>
</evidence>
<reference evidence="5 6" key="1">
    <citation type="submission" date="2023-10" db="EMBL/GenBank/DDBJ databases">
        <title>Microbacterium xanthum sp. nov., isolated from seaweed.</title>
        <authorList>
            <person name="Lee S.D."/>
        </authorList>
    </citation>
    <scope>NUCLEOTIDE SEQUENCE [LARGE SCALE GENOMIC DNA]</scope>
    <source>
        <strain evidence="5 6">KCTC 19124</strain>
    </source>
</reference>
<proteinExistence type="predicted"/>
<evidence type="ECO:0000256" key="2">
    <source>
        <dbReference type="ARBA" id="ARBA00023125"/>
    </source>
</evidence>
<keyword evidence="6" id="KW-1185">Reference proteome</keyword>